<evidence type="ECO:0008006" key="4">
    <source>
        <dbReference type="Google" id="ProtNLM"/>
    </source>
</evidence>
<comment type="similarity">
    <text evidence="1">Belongs to the asaB hydroxylase/desaturase family.</text>
</comment>
<dbReference type="GO" id="GO:0016491">
    <property type="term" value="F:oxidoreductase activity"/>
    <property type="evidence" value="ECO:0007669"/>
    <property type="project" value="InterPro"/>
</dbReference>
<organism evidence="2 3">
    <name type="scientific">Aspergillus transmontanensis</name>
    <dbReference type="NCBI Taxonomy" id="1034304"/>
    <lineage>
        <taxon>Eukaryota</taxon>
        <taxon>Fungi</taxon>
        <taxon>Dikarya</taxon>
        <taxon>Ascomycota</taxon>
        <taxon>Pezizomycotina</taxon>
        <taxon>Eurotiomycetes</taxon>
        <taxon>Eurotiomycetidae</taxon>
        <taxon>Eurotiales</taxon>
        <taxon>Aspergillaceae</taxon>
        <taxon>Aspergillus</taxon>
        <taxon>Aspergillus subgen. Circumdati</taxon>
    </lineage>
</organism>
<dbReference type="PANTHER" id="PTHR34598:SF3">
    <property type="entry name" value="OXIDOREDUCTASE AN1597"/>
    <property type="match status" value="1"/>
</dbReference>
<gene>
    <name evidence="2" type="ORF">BDV41DRAFT_577484</name>
</gene>
<evidence type="ECO:0000256" key="1">
    <source>
        <dbReference type="ARBA" id="ARBA00023604"/>
    </source>
</evidence>
<accession>A0A5N6VZJ4</accession>
<dbReference type="Proteomes" id="UP000325433">
    <property type="component" value="Unassembled WGS sequence"/>
</dbReference>
<dbReference type="PANTHER" id="PTHR34598">
    <property type="entry name" value="BLL6449 PROTEIN"/>
    <property type="match status" value="1"/>
</dbReference>
<dbReference type="AlphaFoldDB" id="A0A5N6VZJ4"/>
<name>A0A5N6VZJ4_9EURO</name>
<protein>
    <recommendedName>
        <fullName evidence="4">CmcJ-like methyltransferase</fullName>
    </recommendedName>
</protein>
<evidence type="ECO:0000313" key="3">
    <source>
        <dbReference type="Proteomes" id="UP000325433"/>
    </source>
</evidence>
<keyword evidence="3" id="KW-1185">Reference proteome</keyword>
<dbReference type="EMBL" id="ML738332">
    <property type="protein sequence ID" value="KAE8312540.1"/>
    <property type="molecule type" value="Genomic_DNA"/>
</dbReference>
<evidence type="ECO:0000313" key="2">
    <source>
        <dbReference type="EMBL" id="KAE8312540.1"/>
    </source>
</evidence>
<dbReference type="NCBIfam" id="NF041278">
    <property type="entry name" value="CmcJ_NvfI_EfuI"/>
    <property type="match status" value="1"/>
</dbReference>
<dbReference type="InterPro" id="IPR044053">
    <property type="entry name" value="AsaB-like"/>
</dbReference>
<proteinExistence type="inferred from homology"/>
<reference evidence="3" key="1">
    <citation type="submission" date="2019-04" db="EMBL/GenBank/DDBJ databases">
        <title>Friends and foes A comparative genomics studyof 23 Aspergillus species from section Flavi.</title>
        <authorList>
            <consortium name="DOE Joint Genome Institute"/>
            <person name="Kjaerbolling I."/>
            <person name="Vesth T."/>
            <person name="Frisvad J.C."/>
            <person name="Nybo J.L."/>
            <person name="Theobald S."/>
            <person name="Kildgaard S."/>
            <person name="Isbrandt T."/>
            <person name="Kuo A."/>
            <person name="Sato A."/>
            <person name="Lyhne E.K."/>
            <person name="Kogle M.E."/>
            <person name="Wiebenga A."/>
            <person name="Kun R.S."/>
            <person name="Lubbers R.J."/>
            <person name="Makela M.R."/>
            <person name="Barry K."/>
            <person name="Chovatia M."/>
            <person name="Clum A."/>
            <person name="Daum C."/>
            <person name="Haridas S."/>
            <person name="He G."/>
            <person name="LaButti K."/>
            <person name="Lipzen A."/>
            <person name="Mondo S."/>
            <person name="Riley R."/>
            <person name="Salamov A."/>
            <person name="Simmons B.A."/>
            <person name="Magnuson J.K."/>
            <person name="Henrissat B."/>
            <person name="Mortensen U.H."/>
            <person name="Larsen T.O."/>
            <person name="Devries R.P."/>
            <person name="Grigoriev I.V."/>
            <person name="Machida M."/>
            <person name="Baker S.E."/>
            <person name="Andersen M.R."/>
        </authorList>
    </citation>
    <scope>NUCLEOTIDE SEQUENCE [LARGE SCALE GENOMIC DNA]</scope>
    <source>
        <strain evidence="3">CBS 130015</strain>
    </source>
</reference>
<sequence length="286" mass="33462">MSVHTATQHPGSLCYMVRDEIHKTEKPYFVYFPVDEFLGAKQTNVKFDYHDVGPSDIRGKTEDFKLDECGFEVVEFHSRFKYEDFNEFSTIENDYYTEVSDFLQDRMGAAFVQIFDCVIRRRNDQFPEKQFQNSDVQPVRAVHIDSSRERKMRRCKRALEDAGIRGGGRLQILNVWKPLPGPVRDWPLAVCDYRSCDDSDLTLVDQVYPNHYDEGTSLYFNSKHQWYFLSDQQPHEAFLMKMMDSDCQAADYCAHAAFPWKEVVKGEDMRESIEVRCVVFIKGDGK</sequence>